<name>A0A517NV61_9BACT</name>
<keyword evidence="2" id="KW-1185">Reference proteome</keyword>
<evidence type="ECO:0000313" key="1">
    <source>
        <dbReference type="EMBL" id="QDT11009.1"/>
    </source>
</evidence>
<proteinExistence type="predicted"/>
<dbReference type="AlphaFoldDB" id="A0A517NV61"/>
<organism evidence="1 2">
    <name type="scientific">Stieleria marina</name>
    <dbReference type="NCBI Taxonomy" id="1930275"/>
    <lineage>
        <taxon>Bacteria</taxon>
        <taxon>Pseudomonadati</taxon>
        <taxon>Planctomycetota</taxon>
        <taxon>Planctomycetia</taxon>
        <taxon>Pirellulales</taxon>
        <taxon>Pirellulaceae</taxon>
        <taxon>Stieleria</taxon>
    </lineage>
</organism>
<accession>A0A517NV61</accession>
<dbReference type="Proteomes" id="UP000319817">
    <property type="component" value="Chromosome"/>
</dbReference>
<dbReference type="EMBL" id="CP036526">
    <property type="protein sequence ID" value="QDT11009.1"/>
    <property type="molecule type" value="Genomic_DNA"/>
</dbReference>
<reference evidence="1 2" key="1">
    <citation type="submission" date="2019-02" db="EMBL/GenBank/DDBJ databases">
        <title>Deep-cultivation of Planctomycetes and their phenomic and genomic characterization uncovers novel biology.</title>
        <authorList>
            <person name="Wiegand S."/>
            <person name="Jogler M."/>
            <person name="Boedeker C."/>
            <person name="Pinto D."/>
            <person name="Vollmers J."/>
            <person name="Rivas-Marin E."/>
            <person name="Kohn T."/>
            <person name="Peeters S.H."/>
            <person name="Heuer A."/>
            <person name="Rast P."/>
            <person name="Oberbeckmann S."/>
            <person name="Bunk B."/>
            <person name="Jeske O."/>
            <person name="Meyerdierks A."/>
            <person name="Storesund J.E."/>
            <person name="Kallscheuer N."/>
            <person name="Luecker S."/>
            <person name="Lage O.M."/>
            <person name="Pohl T."/>
            <person name="Merkel B.J."/>
            <person name="Hornburger P."/>
            <person name="Mueller R.-W."/>
            <person name="Bruemmer F."/>
            <person name="Labrenz M."/>
            <person name="Spormann A.M."/>
            <person name="Op den Camp H."/>
            <person name="Overmann J."/>
            <person name="Amann R."/>
            <person name="Jetten M.S.M."/>
            <person name="Mascher T."/>
            <person name="Medema M.H."/>
            <person name="Devos D.P."/>
            <person name="Kaster A.-K."/>
            <person name="Ovreas L."/>
            <person name="Rohde M."/>
            <person name="Galperin M.Y."/>
            <person name="Jogler C."/>
        </authorList>
    </citation>
    <scope>NUCLEOTIDE SEQUENCE [LARGE SCALE GENOMIC DNA]</scope>
    <source>
        <strain evidence="1 2">K23_9</strain>
    </source>
</reference>
<sequence length="70" mass="7635">MPNTGKHFCPFRTTAVAEFSWRSALARMTNIKINAEGTPALAGWGYAALSMVRPQVTLVGVLKQQVEVKS</sequence>
<gene>
    <name evidence="1" type="ORF">K239x_30020</name>
</gene>
<protein>
    <submittedName>
        <fullName evidence="1">Uncharacterized protein</fullName>
    </submittedName>
</protein>
<evidence type="ECO:0000313" key="2">
    <source>
        <dbReference type="Proteomes" id="UP000319817"/>
    </source>
</evidence>